<dbReference type="InterPro" id="IPR011990">
    <property type="entry name" value="TPR-like_helical_dom_sf"/>
</dbReference>
<accession>F6DCV9</accession>
<organism evidence="1 2">
    <name type="scientific">Thiomicrospira cyclica (strain DSM 14477 / JCM 11371 / ALM1)</name>
    <name type="common">Thioalkalimicrobium cyclicum</name>
    <dbReference type="NCBI Taxonomy" id="717773"/>
    <lineage>
        <taxon>Bacteria</taxon>
        <taxon>Pseudomonadati</taxon>
        <taxon>Pseudomonadota</taxon>
        <taxon>Gammaproteobacteria</taxon>
        <taxon>Thiotrichales</taxon>
        <taxon>Piscirickettsiaceae</taxon>
        <taxon>Thiomicrospira</taxon>
    </lineage>
</organism>
<evidence type="ECO:0000313" key="2">
    <source>
        <dbReference type="Proteomes" id="UP000009232"/>
    </source>
</evidence>
<dbReference type="AlphaFoldDB" id="F6DCV9"/>
<keyword evidence="2" id="KW-1185">Reference proteome</keyword>
<dbReference type="Gene3D" id="1.25.40.10">
    <property type="entry name" value="Tetratricopeptide repeat domain"/>
    <property type="match status" value="1"/>
</dbReference>
<dbReference type="Proteomes" id="UP000009232">
    <property type="component" value="Chromosome"/>
</dbReference>
<dbReference type="OrthoDB" id="9786100at2"/>
<name>F6DCV9_THICA</name>
<dbReference type="eggNOG" id="COG3475">
    <property type="taxonomic scope" value="Bacteria"/>
</dbReference>
<dbReference type="HOGENOM" id="CLU_563748_0_0_6"/>
<proteinExistence type="predicted"/>
<gene>
    <name evidence="1" type="ordered locus">Thicy_0928</name>
</gene>
<dbReference type="RefSeq" id="WP_013835473.1">
    <property type="nucleotide sequence ID" value="NC_015581.1"/>
</dbReference>
<evidence type="ECO:0000313" key="1">
    <source>
        <dbReference type="EMBL" id="AEG31695.1"/>
    </source>
</evidence>
<dbReference type="KEGG" id="tcy:Thicy_0928"/>
<dbReference type="STRING" id="717773.Thicy_0928"/>
<sequence length="484" mass="56242">MKISLIPLIFIAILFAKIRFWKVALGLMKGYLKFDKQPQSKHYYRTSIYAKKAEELDYAIDMIKKALAHNPRKKSYLIKLKALLKQKKITKYELNLVLKELSKLAVPRRKRQYIKRDFFESAINPAASFTIKDWNSFDIKLFIKKTGTRYQLKFKLVGDESHMLNDAAQLLVNETQVASMPIKSSVGNNGQKEHTFYFYLSEELLKSLPSLGLTAIQLNGQRLNLNSWLESLVEAKTNKNIQQALEQGYLLNKKGRLVKPKNENQYWINSTLEHYTRARKIFNQEFGLDLYVVGGTLLGFARSGGVIGFDKDFDSGYISKYSDVNKIHDEYKHIILTLLKLGEDIRLVTKVGKKIRSDYFMWFDHTGHHIDIFPAAFIDGFYKRPTFVDTKLTPEDFYPMRKESFHGHSILVPKNYTKKVESVYGANWKTPDPFWKKIKSPAIIEYRKTLMLTPQDLLEIADYSEREGEFIKQAILSGGYQVQY</sequence>
<protein>
    <submittedName>
        <fullName evidence="1">LicD family protein</fullName>
    </submittedName>
</protein>
<reference evidence="1 2" key="1">
    <citation type="submission" date="2011-05" db="EMBL/GenBank/DDBJ databases">
        <title>Complete sequence of Thioalkalimicrobium cyclicum ALM1.</title>
        <authorList>
            <consortium name="US DOE Joint Genome Institute"/>
            <person name="Lucas S."/>
            <person name="Han J."/>
            <person name="Lapidus A."/>
            <person name="Cheng J.-F."/>
            <person name="Goodwin L."/>
            <person name="Pitluck S."/>
            <person name="Peters L."/>
            <person name="Mikhailova N."/>
            <person name="Davenport K."/>
            <person name="Han C."/>
            <person name="Tapia R."/>
            <person name="Land M."/>
            <person name="Hauser L."/>
            <person name="Kyrpides N."/>
            <person name="Ivanova N."/>
            <person name="Pagani I."/>
            <person name="Kappler U."/>
            <person name="Woyke T."/>
        </authorList>
    </citation>
    <scope>NUCLEOTIDE SEQUENCE [LARGE SCALE GENOMIC DNA]</scope>
    <source>
        <strain evidence="2">DSM 14477 / JCM 11371 / ALM1</strain>
    </source>
</reference>
<dbReference type="EMBL" id="CP002776">
    <property type="protein sequence ID" value="AEG31695.1"/>
    <property type="molecule type" value="Genomic_DNA"/>
</dbReference>